<dbReference type="Proteomes" id="UP000256695">
    <property type="component" value="Unassembled WGS sequence"/>
</dbReference>
<reference evidence="1 2" key="1">
    <citation type="submission" date="2018-04" db="EMBL/GenBank/DDBJ databases">
        <title>Novel Campyloabacter and Helicobacter Species and Strains.</title>
        <authorList>
            <person name="Mannion A.J."/>
            <person name="Shen Z."/>
            <person name="Fox J.G."/>
        </authorList>
    </citation>
    <scope>NUCLEOTIDE SEQUENCE [LARGE SCALE GENOMIC DNA]</scope>
    <source>
        <strain evidence="1 2">MIT 04-9362</strain>
    </source>
</reference>
<dbReference type="RefSeq" id="WP_115579033.1">
    <property type="nucleotide sequence ID" value="NZ_NXLX01000009.1"/>
</dbReference>
<comment type="caution">
    <text evidence="1">The sequence shown here is derived from an EMBL/GenBank/DDBJ whole genome shotgun (WGS) entry which is preliminary data.</text>
</comment>
<evidence type="ECO:0000313" key="2">
    <source>
        <dbReference type="Proteomes" id="UP000256695"/>
    </source>
</evidence>
<dbReference type="PANTHER" id="PTHR35866:SF1">
    <property type="entry name" value="YKGJ FAMILY CYSTEINE CLUSTER PROTEIN"/>
    <property type="match status" value="1"/>
</dbReference>
<evidence type="ECO:0008006" key="3">
    <source>
        <dbReference type="Google" id="ProtNLM"/>
    </source>
</evidence>
<dbReference type="AlphaFoldDB" id="A0A3D8J9K6"/>
<keyword evidence="2" id="KW-1185">Reference proteome</keyword>
<evidence type="ECO:0000313" key="1">
    <source>
        <dbReference type="EMBL" id="RDU73561.1"/>
    </source>
</evidence>
<dbReference type="EMBL" id="NXLX01000009">
    <property type="protein sequence ID" value="RDU73561.1"/>
    <property type="molecule type" value="Genomic_DNA"/>
</dbReference>
<accession>A0A3D8J9K6</accession>
<dbReference type="PANTHER" id="PTHR35866">
    <property type="entry name" value="PUTATIVE-RELATED"/>
    <property type="match status" value="1"/>
</dbReference>
<name>A0A3D8J9K6_9HELI</name>
<dbReference type="InterPro" id="IPR005358">
    <property type="entry name" value="Puta_zinc/iron-chelating_dom"/>
</dbReference>
<protein>
    <recommendedName>
        <fullName evidence="3">Zinc/iron-chelating domain-containing protein</fullName>
    </recommendedName>
</protein>
<gene>
    <name evidence="1" type="ORF">CQA57_04455</name>
</gene>
<dbReference type="Pfam" id="PF03692">
    <property type="entry name" value="CxxCxxCC"/>
    <property type="match status" value="1"/>
</dbReference>
<organism evidence="1 2">
    <name type="scientific">Helicobacter anseris</name>
    <dbReference type="NCBI Taxonomy" id="375926"/>
    <lineage>
        <taxon>Bacteria</taxon>
        <taxon>Pseudomonadati</taxon>
        <taxon>Campylobacterota</taxon>
        <taxon>Epsilonproteobacteria</taxon>
        <taxon>Campylobacterales</taxon>
        <taxon>Helicobacteraceae</taxon>
        <taxon>Helicobacter</taxon>
    </lineage>
</organism>
<sequence>MNNFNFTFNATACNTCGGKCCTGESGYIFCSITEMEQISAFLKLPFNEFTQKYVKKVGYKFSLIEKPYNNEYACIFFDKETKKCSIYDVRPKQCRTFPFWDGFRDTTSEDYELLLKMCPGIELDKKDM</sequence>
<dbReference type="OrthoDB" id="9810361at2"/>
<proteinExistence type="predicted"/>